<comment type="cofactor">
    <cofactor evidence="8">
        <name>[4Fe-4S] cluster</name>
        <dbReference type="ChEBI" id="CHEBI:49883"/>
    </cofactor>
    <text evidence="8">Binds 2 [4Fe-4S] clusters per subunit. One cluster is coordinated with 3 cysteines and an exchangeable S-adenosyl-L-methionine.</text>
</comment>
<dbReference type="SUPFAM" id="SSF102114">
    <property type="entry name" value="Radical SAM enzymes"/>
    <property type="match status" value="1"/>
</dbReference>
<keyword evidence="1 8" id="KW-0004">4Fe-4S</keyword>
<reference evidence="10 11" key="1">
    <citation type="submission" date="2016-10" db="EMBL/GenBank/DDBJ databases">
        <title>The genome of Paramicrosporidium saccamoebae is the missing link in understanding Cryptomycota and Microsporidia evolution.</title>
        <authorList>
            <person name="Quandt C.A."/>
            <person name="Beaudet D."/>
            <person name="Corsaro D."/>
            <person name="Michel R."/>
            <person name="Corradi N."/>
            <person name="James T."/>
        </authorList>
    </citation>
    <scope>NUCLEOTIDE SEQUENCE [LARGE SCALE GENOMIC DNA]</scope>
    <source>
        <strain evidence="10 11">KSL3</strain>
    </source>
</reference>
<dbReference type="InterPro" id="IPR007197">
    <property type="entry name" value="rSAM"/>
</dbReference>
<dbReference type="InterPro" id="IPR003698">
    <property type="entry name" value="Lipoyl_synth"/>
</dbReference>
<evidence type="ECO:0000313" key="10">
    <source>
        <dbReference type="EMBL" id="PJF18998.1"/>
    </source>
</evidence>
<feature type="binding site" evidence="8">
    <location>
        <position position="12"/>
    </location>
    <ligand>
        <name>[4Fe-4S] cluster</name>
        <dbReference type="ChEBI" id="CHEBI:49883"/>
        <label>2</label>
        <note>4Fe-4S-S-AdoMet</note>
    </ligand>
</feature>
<dbReference type="UniPathway" id="UPA00538">
    <property type="reaction ID" value="UER00593"/>
</dbReference>
<evidence type="ECO:0000256" key="3">
    <source>
        <dbReference type="ARBA" id="ARBA00022691"/>
    </source>
</evidence>
<evidence type="ECO:0000256" key="2">
    <source>
        <dbReference type="ARBA" id="ARBA00022679"/>
    </source>
</evidence>
<dbReference type="STRING" id="1246581.A0A2H9TMJ7"/>
<feature type="domain" description="Radical SAM core" evidence="9">
    <location>
        <begin position="1"/>
        <end position="208"/>
    </location>
</feature>
<comment type="pathway">
    <text evidence="8">Protein modification; protein lipoylation via endogenous pathway; protein N(6)-(lipoyl)lysine from octanoyl-[acyl-carrier-protein]: step 2/2.</text>
</comment>
<evidence type="ECO:0000256" key="4">
    <source>
        <dbReference type="ARBA" id="ARBA00022723"/>
    </source>
</evidence>
<keyword evidence="2 8" id="KW-0808">Transferase</keyword>
<gene>
    <name evidence="10" type="ORF">PSACC_01181</name>
</gene>
<name>A0A2H9TMJ7_9FUNG</name>
<evidence type="ECO:0000256" key="1">
    <source>
        <dbReference type="ARBA" id="ARBA00022485"/>
    </source>
</evidence>
<proteinExistence type="inferred from homology"/>
<comment type="subcellular location">
    <subcellularLocation>
        <location evidence="8">Mitochondrion</location>
    </subcellularLocation>
</comment>
<dbReference type="EMBL" id="MTSL01000089">
    <property type="protein sequence ID" value="PJF18998.1"/>
    <property type="molecule type" value="Genomic_DNA"/>
</dbReference>
<protein>
    <recommendedName>
        <fullName evidence="8">Lipoyl synthase, mitochondrial</fullName>
        <ecNumber evidence="8">2.8.1.8</ecNumber>
    </recommendedName>
    <alternativeName>
        <fullName evidence="8">Lipoate synthase</fullName>
        <shortName evidence="8">LS</shortName>
        <shortName evidence="8">Lip-syn</shortName>
    </alternativeName>
    <alternativeName>
        <fullName evidence="8">Lipoic acid synthase</fullName>
    </alternativeName>
</protein>
<dbReference type="OrthoDB" id="3231at2759"/>
<dbReference type="EC" id="2.8.1.8" evidence="8"/>
<dbReference type="PANTHER" id="PTHR10949:SF0">
    <property type="entry name" value="LIPOYL SYNTHASE, MITOCHONDRIAL"/>
    <property type="match status" value="1"/>
</dbReference>
<dbReference type="Pfam" id="PF04055">
    <property type="entry name" value="Radical_SAM"/>
    <property type="match status" value="1"/>
</dbReference>
<dbReference type="SFLD" id="SFLDS00029">
    <property type="entry name" value="Radical_SAM"/>
    <property type="match status" value="1"/>
</dbReference>
<evidence type="ECO:0000259" key="9">
    <source>
        <dbReference type="PROSITE" id="PS51918"/>
    </source>
</evidence>
<evidence type="ECO:0000313" key="11">
    <source>
        <dbReference type="Proteomes" id="UP000240830"/>
    </source>
</evidence>
<keyword evidence="6 8" id="KW-0411">Iron-sulfur</keyword>
<keyword evidence="3 8" id="KW-0949">S-adenosyl-L-methionine</keyword>
<dbReference type="InterPro" id="IPR058240">
    <property type="entry name" value="rSAM_sf"/>
</dbReference>
<keyword evidence="8" id="KW-0496">Mitochondrion</keyword>
<dbReference type="InterPro" id="IPR013785">
    <property type="entry name" value="Aldolase_TIM"/>
</dbReference>
<accession>A0A2H9TMJ7</accession>
<dbReference type="NCBIfam" id="TIGR00510">
    <property type="entry name" value="lipA"/>
    <property type="match status" value="1"/>
</dbReference>
<dbReference type="GO" id="GO:0046872">
    <property type="term" value="F:metal ion binding"/>
    <property type="evidence" value="ECO:0007669"/>
    <property type="project" value="UniProtKB-KW"/>
</dbReference>
<dbReference type="InterPro" id="IPR006638">
    <property type="entry name" value="Elp3/MiaA/NifB-like_rSAM"/>
</dbReference>
<dbReference type="PROSITE" id="PS51918">
    <property type="entry name" value="RADICAL_SAM"/>
    <property type="match status" value="1"/>
</dbReference>
<keyword evidence="4 8" id="KW-0479">Metal-binding</keyword>
<dbReference type="NCBIfam" id="NF009544">
    <property type="entry name" value="PRK12928.1"/>
    <property type="match status" value="1"/>
</dbReference>
<dbReference type="CDD" id="cd01335">
    <property type="entry name" value="Radical_SAM"/>
    <property type="match status" value="1"/>
</dbReference>
<dbReference type="AlphaFoldDB" id="A0A2H9TMJ7"/>
<dbReference type="Proteomes" id="UP000240830">
    <property type="component" value="Unassembled WGS sequence"/>
</dbReference>
<dbReference type="GO" id="GO:0005739">
    <property type="term" value="C:mitochondrion"/>
    <property type="evidence" value="ECO:0007669"/>
    <property type="project" value="UniProtKB-SubCell"/>
</dbReference>
<evidence type="ECO:0000256" key="8">
    <source>
        <dbReference type="HAMAP-Rule" id="MF_03123"/>
    </source>
</evidence>
<comment type="caution">
    <text evidence="10">The sequence shown here is derived from an EMBL/GenBank/DDBJ whole genome shotgun (WGS) entry which is preliminary data.</text>
</comment>
<sequence length="236" mass="26413">MGDQCTRGCHFCAVKTSRTPKPLDPNEPEHVAQAIAKWGLDYVVLTSVDRDDLPDGGALHFAETVRTLRKRSKALVECLTGDFQGKLTDVHTVAESGLHVYAHNVETVEELTPQVRDSRATYKQSLSVLEYVKKAFPSVITKSSIMLGFGETDAQIHQTLHDLRGVGVDCVTLGQYMRPTKRHKKVSEYVRPEKFEEWRGVGERMGFAYVASGPLVRSSYKAGEFYIKNLLANRVQ</sequence>
<dbReference type="HAMAP" id="MF_00206">
    <property type="entry name" value="Lipoyl_synth"/>
    <property type="match status" value="1"/>
</dbReference>
<dbReference type="PANTHER" id="PTHR10949">
    <property type="entry name" value="LIPOYL SYNTHASE"/>
    <property type="match status" value="1"/>
</dbReference>
<feature type="binding site" evidence="8">
    <location>
        <position position="9"/>
    </location>
    <ligand>
        <name>[4Fe-4S] cluster</name>
        <dbReference type="ChEBI" id="CHEBI:49883"/>
        <label>2</label>
        <note>4Fe-4S-S-AdoMet</note>
    </ligand>
</feature>
<comment type="similarity">
    <text evidence="8">Belongs to the radical SAM superfamily. Lipoyl synthase family.</text>
</comment>
<dbReference type="PIRSF" id="PIRSF005963">
    <property type="entry name" value="Lipoyl_synth"/>
    <property type="match status" value="1"/>
</dbReference>
<evidence type="ECO:0000256" key="5">
    <source>
        <dbReference type="ARBA" id="ARBA00023004"/>
    </source>
</evidence>
<dbReference type="NCBIfam" id="NF004019">
    <property type="entry name" value="PRK05481.1"/>
    <property type="match status" value="1"/>
</dbReference>
<organism evidence="10 11">
    <name type="scientific">Paramicrosporidium saccamoebae</name>
    <dbReference type="NCBI Taxonomy" id="1246581"/>
    <lineage>
        <taxon>Eukaryota</taxon>
        <taxon>Fungi</taxon>
        <taxon>Fungi incertae sedis</taxon>
        <taxon>Cryptomycota</taxon>
        <taxon>Cryptomycota incertae sedis</taxon>
        <taxon>Paramicrosporidium</taxon>
    </lineage>
</organism>
<comment type="caution">
    <text evidence="8">Lacks conserved residue(s) required for the propagation of feature annotation.</text>
</comment>
<evidence type="ECO:0000256" key="7">
    <source>
        <dbReference type="ARBA" id="ARBA00047326"/>
    </source>
</evidence>
<dbReference type="GO" id="GO:0009249">
    <property type="term" value="P:protein lipoylation"/>
    <property type="evidence" value="ECO:0007669"/>
    <property type="project" value="UniProtKB-UniRule"/>
</dbReference>
<dbReference type="Gene3D" id="3.20.20.70">
    <property type="entry name" value="Aldolase class I"/>
    <property type="match status" value="1"/>
</dbReference>
<dbReference type="GO" id="GO:0051539">
    <property type="term" value="F:4 iron, 4 sulfur cluster binding"/>
    <property type="evidence" value="ECO:0007669"/>
    <property type="project" value="UniProtKB-UniRule"/>
</dbReference>
<dbReference type="SMART" id="SM00729">
    <property type="entry name" value="Elp3"/>
    <property type="match status" value="1"/>
</dbReference>
<comment type="function">
    <text evidence="8">Catalyzes the radical-mediated insertion of two sulfur atoms into the C-6 and C-8 positions of the octanoyl moiety bound to the lipoyl domains of lipoate-dependent enzymes, thereby converting the octanoylated domains into lipoylated derivatives.</text>
</comment>
<dbReference type="GO" id="GO:0016992">
    <property type="term" value="F:lipoate synthase activity"/>
    <property type="evidence" value="ECO:0007669"/>
    <property type="project" value="UniProtKB-UniRule"/>
</dbReference>
<evidence type="ECO:0000256" key="6">
    <source>
        <dbReference type="ARBA" id="ARBA00023014"/>
    </source>
</evidence>
<keyword evidence="5 8" id="KW-0408">Iron</keyword>
<feature type="binding site" evidence="8">
    <location>
        <position position="5"/>
    </location>
    <ligand>
        <name>[4Fe-4S] cluster</name>
        <dbReference type="ChEBI" id="CHEBI:49883"/>
        <label>2</label>
        <note>4Fe-4S-S-AdoMet</note>
    </ligand>
</feature>
<comment type="catalytic activity">
    <reaction evidence="7 8">
        <text>[[Fe-S] cluster scaffold protein carrying a second [4Fe-4S](2+) cluster] + N(6)-octanoyl-L-lysyl-[protein] + 2 oxidized [2Fe-2S]-[ferredoxin] + 2 S-adenosyl-L-methionine + 4 H(+) = [[Fe-S] cluster scaffold protein] + N(6)-[(R)-dihydrolipoyl]-L-lysyl-[protein] + 4 Fe(3+) + 2 hydrogen sulfide + 2 5'-deoxyadenosine + 2 L-methionine + 2 reduced [2Fe-2S]-[ferredoxin]</text>
        <dbReference type="Rhea" id="RHEA:16585"/>
        <dbReference type="Rhea" id="RHEA-COMP:9928"/>
        <dbReference type="Rhea" id="RHEA-COMP:10000"/>
        <dbReference type="Rhea" id="RHEA-COMP:10001"/>
        <dbReference type="Rhea" id="RHEA-COMP:10475"/>
        <dbReference type="Rhea" id="RHEA-COMP:14568"/>
        <dbReference type="Rhea" id="RHEA-COMP:14569"/>
        <dbReference type="ChEBI" id="CHEBI:15378"/>
        <dbReference type="ChEBI" id="CHEBI:17319"/>
        <dbReference type="ChEBI" id="CHEBI:29034"/>
        <dbReference type="ChEBI" id="CHEBI:29919"/>
        <dbReference type="ChEBI" id="CHEBI:33722"/>
        <dbReference type="ChEBI" id="CHEBI:33737"/>
        <dbReference type="ChEBI" id="CHEBI:33738"/>
        <dbReference type="ChEBI" id="CHEBI:57844"/>
        <dbReference type="ChEBI" id="CHEBI:59789"/>
        <dbReference type="ChEBI" id="CHEBI:78809"/>
        <dbReference type="ChEBI" id="CHEBI:83100"/>
        <dbReference type="EC" id="2.8.1.8"/>
    </reaction>
</comment>
<keyword evidence="11" id="KW-1185">Reference proteome</keyword>
<feature type="binding site" evidence="8">
    <location>
        <position position="219"/>
    </location>
    <ligand>
        <name>[4Fe-4S] cluster</name>
        <dbReference type="ChEBI" id="CHEBI:49883"/>
        <label>1</label>
    </ligand>
</feature>